<keyword evidence="5" id="KW-1185">Reference proteome</keyword>
<sequence length="1052" mass="117519">MGQTSPDPGGSASLYQYFLGLLGWMGLGQPRWAPWLFATLVVAGMLLSLAPILHAAAALTGYVKGWLDRRRAPRRVRRRALFADHIESQLRRLDEKEEWRDHRFARLEAEVETEGDQHRVAPRWLYRRRTRLRREKSLSRALQRSDERLIILQGEPGSGKSVALRNAARALASRAMNRPRLNSRIPLYVNLKELRPVEGRLDTETVRAFVLDQLNRANSRDVEQFLSDEFTPGMREGTWLFLFDSFDEIPEILTATELDETVGRYADVLYDFLHGMNVSPGVIASREFKGPRRFGWPRFTVQRLTERQKRELIRKADLESAAEAEVYAALAGADPMVTQLSGNPMLLGLLCEHVRTTGTFPDSSHTVFETFVHSRLERDRERVERRYGVAPGELRQVAEEIAFRLTAEAGMGLSPTRAEVTRLLGGLRIDGQPIGPARLARNLDALEYVKLAQSPEGTSSGDQRPFTFAHRRFQEYFATCVVIRSPDRVPPGTLLLDGRWRETAVAMLQTQGPEAVSLLTGEAGRILAHGVATAGTAIEAAATSTAAAEPPAFEWPPNSLHLLDLLGTGLAGRPEEIPDRVRATVTTLLRAAWASRRRHHQLWAVQATLLAEGPAAEAILEASFATKSVLLRGAAYRYAGRLPALSPRLRRHMRLALIDQAAQGRLLFDWPTVRAQLFRLNDPVPQLRAAHLLRWNPMVTGFLFTLIFVSGAIYQGSGARMTWATGWLAAVTIFGVFWAADMWLTILRARSETAVSWVTDAAVHTGVRLLATFVGIGIALEAPSGATRPAEGHWGWGLTFLVAWCYAVFWPATATATVAWGMHARLRLWPFLPLAFVPAAALAVVRLGWRRQLRAAAWLVVVVAVMPLSLNAQLWLTRHHPHVAAVMPWVPYTLTGVLCVLLVVNYVMCQRVDHRHLRSIPRHRVLDAAALAELTGQLRSDGGLRRLVDLIRRQHVGCTRDSMAVVDELILAAERRRVRVASLPFRRRLLDSLWWQRWERPSAGNISNKTLDELARLIAERADLATTAVGPSPTVTRQRDPGTEVPEPARPA</sequence>
<feature type="transmembrane region" description="Helical" evidence="2">
    <location>
        <begin position="798"/>
        <end position="822"/>
    </location>
</feature>
<feature type="transmembrane region" description="Helical" evidence="2">
    <location>
        <begin position="856"/>
        <end position="877"/>
    </location>
</feature>
<feature type="transmembrane region" description="Helical" evidence="2">
    <location>
        <begin position="828"/>
        <end position="849"/>
    </location>
</feature>
<evidence type="ECO:0000259" key="3">
    <source>
        <dbReference type="Pfam" id="PF05729"/>
    </source>
</evidence>
<feature type="transmembrane region" description="Helical" evidence="2">
    <location>
        <begin position="889"/>
        <end position="908"/>
    </location>
</feature>
<dbReference type="Gene3D" id="3.40.50.300">
    <property type="entry name" value="P-loop containing nucleotide triphosphate hydrolases"/>
    <property type="match status" value="1"/>
</dbReference>
<keyword evidence="2" id="KW-0472">Membrane</keyword>
<comment type="caution">
    <text evidence="4">The sequence shown here is derived from an EMBL/GenBank/DDBJ whole genome shotgun (WGS) entry which is preliminary data.</text>
</comment>
<dbReference type="RefSeq" id="WP_109820605.1">
    <property type="nucleotide sequence ID" value="NZ_QGKR01000350.1"/>
</dbReference>
<dbReference type="InterPro" id="IPR007111">
    <property type="entry name" value="NACHT_NTPase"/>
</dbReference>
<feature type="region of interest" description="Disordered" evidence="1">
    <location>
        <begin position="1027"/>
        <end position="1052"/>
    </location>
</feature>
<evidence type="ECO:0000313" key="4">
    <source>
        <dbReference type="EMBL" id="PWR04956.1"/>
    </source>
</evidence>
<keyword evidence="2" id="KW-0812">Transmembrane</keyword>
<feature type="transmembrane region" description="Helical" evidence="2">
    <location>
        <begin position="721"/>
        <end position="740"/>
    </location>
</feature>
<name>A0A317CTY9_9ACTN</name>
<protein>
    <recommendedName>
        <fullName evidence="3">NACHT domain-containing protein</fullName>
    </recommendedName>
</protein>
<dbReference type="Proteomes" id="UP000245410">
    <property type="component" value="Unassembled WGS sequence"/>
</dbReference>
<feature type="transmembrane region" description="Helical" evidence="2">
    <location>
        <begin position="695"/>
        <end position="715"/>
    </location>
</feature>
<dbReference type="InterPro" id="IPR027417">
    <property type="entry name" value="P-loop_NTPase"/>
</dbReference>
<gene>
    <name evidence="4" type="ORF">DKT68_29265</name>
</gene>
<evidence type="ECO:0000313" key="5">
    <source>
        <dbReference type="Proteomes" id="UP000245410"/>
    </source>
</evidence>
<evidence type="ECO:0000256" key="1">
    <source>
        <dbReference type="SAM" id="MobiDB-lite"/>
    </source>
</evidence>
<dbReference type="OrthoDB" id="135105at2"/>
<dbReference type="Pfam" id="PF05729">
    <property type="entry name" value="NACHT"/>
    <property type="match status" value="1"/>
</dbReference>
<dbReference type="EMBL" id="QGKR01000350">
    <property type="protein sequence ID" value="PWR04956.1"/>
    <property type="molecule type" value="Genomic_DNA"/>
</dbReference>
<proteinExistence type="predicted"/>
<dbReference type="AlphaFoldDB" id="A0A317CTY9"/>
<organism evidence="4 5">
    <name type="scientific">Micromonospora acroterricola</name>
    <dbReference type="NCBI Taxonomy" id="2202421"/>
    <lineage>
        <taxon>Bacteria</taxon>
        <taxon>Bacillati</taxon>
        <taxon>Actinomycetota</taxon>
        <taxon>Actinomycetes</taxon>
        <taxon>Micromonosporales</taxon>
        <taxon>Micromonosporaceae</taxon>
        <taxon>Micromonospora</taxon>
    </lineage>
</organism>
<evidence type="ECO:0000256" key="2">
    <source>
        <dbReference type="SAM" id="Phobius"/>
    </source>
</evidence>
<feature type="transmembrane region" description="Helical" evidence="2">
    <location>
        <begin position="35"/>
        <end position="63"/>
    </location>
</feature>
<feature type="domain" description="NACHT" evidence="3">
    <location>
        <begin position="148"/>
        <end position="314"/>
    </location>
</feature>
<dbReference type="SUPFAM" id="SSF52540">
    <property type="entry name" value="P-loop containing nucleoside triphosphate hydrolases"/>
    <property type="match status" value="1"/>
</dbReference>
<keyword evidence="2" id="KW-1133">Transmembrane helix</keyword>
<accession>A0A317CTY9</accession>
<reference evidence="4 5" key="1">
    <citation type="submission" date="2018-05" db="EMBL/GenBank/DDBJ databases">
        <title>Micromonospora atacamensis sp. nov., a novel actinobacteria isolated from high altitude Atacama Desert soil.</title>
        <authorList>
            <person name="Carro L."/>
            <person name="Golinska P."/>
            <person name="Klenk H.-P."/>
            <person name="Goodfellow M."/>
        </authorList>
    </citation>
    <scope>NUCLEOTIDE SEQUENCE [LARGE SCALE GENOMIC DNA]</scope>
    <source>
        <strain evidence="4 5">5R2A7</strain>
    </source>
</reference>